<feature type="domain" description="HTH arsR-type" evidence="4">
    <location>
        <begin position="1"/>
        <end position="89"/>
    </location>
</feature>
<dbReference type="NCBIfam" id="NF033788">
    <property type="entry name" value="HTH_metalloreg"/>
    <property type="match status" value="1"/>
</dbReference>
<proteinExistence type="predicted"/>
<dbReference type="InterPro" id="IPR001845">
    <property type="entry name" value="HTH_ArsR_DNA-bd_dom"/>
</dbReference>
<dbReference type="InterPro" id="IPR011991">
    <property type="entry name" value="ArsR-like_HTH"/>
</dbReference>
<sequence>MPVDIFSALADPTRRKILEMLAEHDRCPASEIHKIFPVSPQAISQHLKILLEANLISVEKKAQQRLYRLNINAMAEFDEWSTQVRLKWNSRLNALDAVLRAEMEKMTTKQEPKENEDEQKS</sequence>
<evidence type="ECO:0000313" key="6">
    <source>
        <dbReference type="Proteomes" id="UP001589818"/>
    </source>
</evidence>
<organism evidence="5 6">
    <name type="scientific">Paenibacillus mendelii</name>
    <dbReference type="NCBI Taxonomy" id="206163"/>
    <lineage>
        <taxon>Bacteria</taxon>
        <taxon>Bacillati</taxon>
        <taxon>Bacillota</taxon>
        <taxon>Bacilli</taxon>
        <taxon>Bacillales</taxon>
        <taxon>Paenibacillaceae</taxon>
        <taxon>Paenibacillus</taxon>
    </lineage>
</organism>
<comment type="caution">
    <text evidence="5">The sequence shown here is derived from an EMBL/GenBank/DDBJ whole genome shotgun (WGS) entry which is preliminary data.</text>
</comment>
<dbReference type="PANTHER" id="PTHR33154">
    <property type="entry name" value="TRANSCRIPTIONAL REGULATOR, ARSR FAMILY"/>
    <property type="match status" value="1"/>
</dbReference>
<keyword evidence="3" id="KW-0804">Transcription</keyword>
<keyword evidence="1" id="KW-0805">Transcription regulation</keyword>
<dbReference type="RefSeq" id="WP_204821826.1">
    <property type="nucleotide sequence ID" value="NZ_JANHOF010000015.1"/>
</dbReference>
<dbReference type="InterPro" id="IPR036390">
    <property type="entry name" value="WH_DNA-bd_sf"/>
</dbReference>
<dbReference type="SUPFAM" id="SSF46785">
    <property type="entry name" value="Winged helix' DNA-binding domain"/>
    <property type="match status" value="1"/>
</dbReference>
<evidence type="ECO:0000259" key="4">
    <source>
        <dbReference type="PROSITE" id="PS50987"/>
    </source>
</evidence>
<dbReference type="EMBL" id="JBHLVF010000003">
    <property type="protein sequence ID" value="MFC0389870.1"/>
    <property type="molecule type" value="Genomic_DNA"/>
</dbReference>
<dbReference type="InterPro" id="IPR036388">
    <property type="entry name" value="WH-like_DNA-bd_sf"/>
</dbReference>
<gene>
    <name evidence="5" type="ORF">ACFFJ8_00625</name>
</gene>
<dbReference type="Proteomes" id="UP001589818">
    <property type="component" value="Unassembled WGS sequence"/>
</dbReference>
<evidence type="ECO:0000256" key="3">
    <source>
        <dbReference type="ARBA" id="ARBA00023163"/>
    </source>
</evidence>
<evidence type="ECO:0000256" key="1">
    <source>
        <dbReference type="ARBA" id="ARBA00023015"/>
    </source>
</evidence>
<dbReference type="CDD" id="cd00090">
    <property type="entry name" value="HTH_ARSR"/>
    <property type="match status" value="1"/>
</dbReference>
<evidence type="ECO:0000313" key="5">
    <source>
        <dbReference type="EMBL" id="MFC0389870.1"/>
    </source>
</evidence>
<accession>A0ABV6J1X4</accession>
<dbReference type="Pfam" id="PF12840">
    <property type="entry name" value="HTH_20"/>
    <property type="match status" value="1"/>
</dbReference>
<dbReference type="InterPro" id="IPR051081">
    <property type="entry name" value="HTH_MetalResp_TranReg"/>
</dbReference>
<keyword evidence="2" id="KW-0238">DNA-binding</keyword>
<dbReference type="SMART" id="SM00418">
    <property type="entry name" value="HTH_ARSR"/>
    <property type="match status" value="1"/>
</dbReference>
<name>A0ABV6J1X4_9BACL</name>
<evidence type="ECO:0000256" key="2">
    <source>
        <dbReference type="ARBA" id="ARBA00023125"/>
    </source>
</evidence>
<dbReference type="PANTHER" id="PTHR33154:SF33">
    <property type="entry name" value="TRANSCRIPTIONAL REPRESSOR SDPR"/>
    <property type="match status" value="1"/>
</dbReference>
<keyword evidence="6" id="KW-1185">Reference proteome</keyword>
<dbReference type="PROSITE" id="PS50987">
    <property type="entry name" value="HTH_ARSR_2"/>
    <property type="match status" value="1"/>
</dbReference>
<reference evidence="5 6" key="1">
    <citation type="submission" date="2024-09" db="EMBL/GenBank/DDBJ databases">
        <authorList>
            <person name="Sun Q."/>
            <person name="Mori K."/>
        </authorList>
    </citation>
    <scope>NUCLEOTIDE SEQUENCE [LARGE SCALE GENOMIC DNA]</scope>
    <source>
        <strain evidence="5 6">CCM 4839</strain>
    </source>
</reference>
<protein>
    <submittedName>
        <fullName evidence="5">ArsR/SmtB family transcription factor</fullName>
    </submittedName>
</protein>
<dbReference type="Gene3D" id="1.10.10.10">
    <property type="entry name" value="Winged helix-like DNA-binding domain superfamily/Winged helix DNA-binding domain"/>
    <property type="match status" value="1"/>
</dbReference>